<keyword evidence="13" id="KW-1185">Reference proteome</keyword>
<dbReference type="GO" id="GO:0005634">
    <property type="term" value="C:nucleus"/>
    <property type="evidence" value="ECO:0007669"/>
    <property type="project" value="TreeGrafter"/>
</dbReference>
<accession>A0AAW0APV5</accession>
<dbReference type="GO" id="GO:0008757">
    <property type="term" value="F:S-adenosylmethionine-dependent methyltransferase activity"/>
    <property type="evidence" value="ECO:0007669"/>
    <property type="project" value="InterPro"/>
</dbReference>
<dbReference type="SUPFAM" id="SSF53335">
    <property type="entry name" value="S-adenosyl-L-methionine-dependent methyltransferases"/>
    <property type="match status" value="1"/>
</dbReference>
<dbReference type="InterPro" id="IPR029063">
    <property type="entry name" value="SAM-dependent_MTases_sf"/>
</dbReference>
<name>A0AAW0APV5_9AGAR</name>
<evidence type="ECO:0000256" key="4">
    <source>
        <dbReference type="ARBA" id="ARBA00022603"/>
    </source>
</evidence>
<dbReference type="GO" id="GO:0002098">
    <property type="term" value="P:tRNA wobble uridine modification"/>
    <property type="evidence" value="ECO:0007669"/>
    <property type="project" value="TreeGrafter"/>
</dbReference>
<comment type="similarity">
    <text evidence="9">Belongs to the glycosyltransferase 28 family.</text>
</comment>
<comment type="catalytic activity">
    <reaction evidence="8">
        <text>an N-acetyl-alpha-D-glucosaminyl-diphospho-di-trans,poly-cis-dolichol + UDP-N-acetyl-alpha-D-glucosamine = an N,N'-diacetylchitobiosyl-diphospho-di-trans,poly-cis-dolichol + UDP + H(+)</text>
        <dbReference type="Rhea" id="RHEA:23380"/>
        <dbReference type="Rhea" id="RHEA-COMP:19507"/>
        <dbReference type="Rhea" id="RHEA-COMP:19510"/>
        <dbReference type="ChEBI" id="CHEBI:15378"/>
        <dbReference type="ChEBI" id="CHEBI:57269"/>
        <dbReference type="ChEBI" id="CHEBI:57705"/>
        <dbReference type="ChEBI" id="CHEBI:58223"/>
        <dbReference type="ChEBI" id="CHEBI:58427"/>
        <dbReference type="EC" id="2.4.1.141"/>
    </reaction>
</comment>
<evidence type="ECO:0000256" key="7">
    <source>
        <dbReference type="ARBA" id="ARBA00032061"/>
    </source>
</evidence>
<evidence type="ECO:0000256" key="9">
    <source>
        <dbReference type="RuleBase" id="RU362128"/>
    </source>
</evidence>
<evidence type="ECO:0000256" key="5">
    <source>
        <dbReference type="ARBA" id="ARBA00022679"/>
    </source>
</evidence>
<dbReference type="SUPFAM" id="SSF53756">
    <property type="entry name" value="UDP-Glycosyltransferase/glycogen phosphorylase"/>
    <property type="match status" value="1"/>
</dbReference>
<comment type="subcellular location">
    <subcellularLocation>
        <location evidence="9">Endoplasmic reticulum</location>
    </subcellularLocation>
</comment>
<dbReference type="AlphaFoldDB" id="A0AAW0APV5"/>
<dbReference type="EMBL" id="JAWWNJ010000055">
    <property type="protein sequence ID" value="KAK7014972.1"/>
    <property type="molecule type" value="Genomic_DNA"/>
</dbReference>
<evidence type="ECO:0000313" key="13">
    <source>
        <dbReference type="Proteomes" id="UP001362999"/>
    </source>
</evidence>
<dbReference type="GO" id="GO:0106335">
    <property type="term" value="F:tRNA (5-carboxymethyluridine(34)-5-O)-methyltransferase activity"/>
    <property type="evidence" value="ECO:0007669"/>
    <property type="project" value="TreeGrafter"/>
</dbReference>
<dbReference type="PANTHER" id="PTHR13069">
    <property type="entry name" value="ALKYLATED DNA REPAIR PROTEIN ALKB HOMOLOG 8"/>
    <property type="match status" value="1"/>
</dbReference>
<dbReference type="Pfam" id="PF08241">
    <property type="entry name" value="Methyltransf_11"/>
    <property type="match status" value="1"/>
</dbReference>
<gene>
    <name evidence="9" type="primary">ALG13</name>
    <name evidence="12" type="ORF">R3P38DRAFT_3321824</name>
</gene>
<feature type="domain" description="Glycosyl transferase family 28 C-terminal" evidence="10">
    <location>
        <begin position="3"/>
        <end position="133"/>
    </location>
</feature>
<dbReference type="EC" id="2.4.1.141" evidence="2 9"/>
<sequence>MLAFVTVGTFQFDRLVQTVLSDSVLHAFTSRGYTELVVQCGKSEFALAGAIAGGETFVEERRGVRVELWRSRASLDAEYRRADLVIGHAGAGTILEVLRLGKPLIVVPNPTLLHNHQLELAGALARHLATSTVDDLAQTIASFDPAVMEPFPPFDGSKFRAQYLHAPPSSAMPAVTATTVSTDAPATYEETHVHDVYDNIASHFSSTRYKPWPIIAAFLDSLQDGWVGLDSGTGNGKYLPLPVERPGRVWTVGLDRSRNLLEIARTAGTNEVREVVHGDVLGKGWRNEIFDYAISIATIHHLATPERRKAAVERLLSAVSPSHGRILIYVWATRQDELSKRTIPSDSTGTGQDVFVPWVMSEDKTRVFNRYYHMFDDGELAELVALAAKDLALVVGPCLTGALGKGVEIVQDGWERSNHYVELRRWWTQ</sequence>
<keyword evidence="5 9" id="KW-0808">Transferase</keyword>
<dbReference type="Proteomes" id="UP001362999">
    <property type="component" value="Unassembled WGS sequence"/>
</dbReference>
<dbReference type="CDD" id="cd02440">
    <property type="entry name" value="AdoMet_MTases"/>
    <property type="match status" value="1"/>
</dbReference>
<keyword evidence="4" id="KW-0489">Methyltransferase</keyword>
<dbReference type="InterPro" id="IPR013216">
    <property type="entry name" value="Methyltransf_11"/>
</dbReference>
<dbReference type="Gene3D" id="3.40.50.150">
    <property type="entry name" value="Vaccinia Virus protein VP39"/>
    <property type="match status" value="1"/>
</dbReference>
<protein>
    <recommendedName>
        <fullName evidence="3 9">UDP-N-acetylglucosamine transferase subunit ALG13</fullName>
        <ecNumber evidence="2 9">2.4.1.141</ecNumber>
    </recommendedName>
    <alternativeName>
        <fullName evidence="7 9">Asparagine-linked glycosylation protein 13</fullName>
    </alternativeName>
</protein>
<comment type="caution">
    <text evidence="12">The sequence shown here is derived from an EMBL/GenBank/DDBJ whole genome shotgun (WGS) entry which is preliminary data.</text>
</comment>
<dbReference type="GO" id="GO:0005783">
    <property type="term" value="C:endoplasmic reticulum"/>
    <property type="evidence" value="ECO:0007669"/>
    <property type="project" value="UniProtKB-SubCell"/>
</dbReference>
<feature type="domain" description="Methyltransferase type 11" evidence="11">
    <location>
        <begin position="229"/>
        <end position="316"/>
    </location>
</feature>
<keyword evidence="9" id="KW-0256">Endoplasmic reticulum</keyword>
<evidence type="ECO:0000256" key="8">
    <source>
        <dbReference type="ARBA" id="ARBA00048184"/>
    </source>
</evidence>
<evidence type="ECO:0000259" key="11">
    <source>
        <dbReference type="Pfam" id="PF08241"/>
    </source>
</evidence>
<proteinExistence type="inferred from homology"/>
<evidence type="ECO:0000313" key="12">
    <source>
        <dbReference type="EMBL" id="KAK7014972.1"/>
    </source>
</evidence>
<dbReference type="InterPro" id="IPR051422">
    <property type="entry name" value="AlkB_tRNA_MeTrf/Diox"/>
</dbReference>
<comment type="subunit">
    <text evidence="1 9">Heterodimer with ALG14 to form a functional enzyme.</text>
</comment>
<dbReference type="GO" id="GO:0000049">
    <property type="term" value="F:tRNA binding"/>
    <property type="evidence" value="ECO:0007669"/>
    <property type="project" value="TreeGrafter"/>
</dbReference>
<keyword evidence="9" id="KW-0328">Glycosyltransferase</keyword>
<dbReference type="Pfam" id="PF04101">
    <property type="entry name" value="Glyco_tran_28_C"/>
    <property type="match status" value="1"/>
</dbReference>
<dbReference type="GO" id="GO:0004577">
    <property type="term" value="F:N-acetylglucosaminyldiphosphodolichol N-acetylglucosaminyltransferase activity"/>
    <property type="evidence" value="ECO:0007669"/>
    <property type="project" value="UniProtKB-EC"/>
</dbReference>
<evidence type="ECO:0000259" key="10">
    <source>
        <dbReference type="Pfam" id="PF04101"/>
    </source>
</evidence>
<dbReference type="PANTHER" id="PTHR13069:SF21">
    <property type="entry name" value="ALKYLATED DNA REPAIR PROTEIN ALKB HOMOLOG 8"/>
    <property type="match status" value="1"/>
</dbReference>
<evidence type="ECO:0000256" key="3">
    <source>
        <dbReference type="ARBA" id="ARBA00017468"/>
    </source>
</evidence>
<dbReference type="InterPro" id="IPR007235">
    <property type="entry name" value="Glyco_trans_28_C"/>
</dbReference>
<evidence type="ECO:0000256" key="6">
    <source>
        <dbReference type="ARBA" id="ARBA00024804"/>
    </source>
</evidence>
<organism evidence="12 13">
    <name type="scientific">Favolaschia claudopus</name>
    <dbReference type="NCBI Taxonomy" id="2862362"/>
    <lineage>
        <taxon>Eukaryota</taxon>
        <taxon>Fungi</taxon>
        <taxon>Dikarya</taxon>
        <taxon>Basidiomycota</taxon>
        <taxon>Agaricomycotina</taxon>
        <taxon>Agaricomycetes</taxon>
        <taxon>Agaricomycetidae</taxon>
        <taxon>Agaricales</taxon>
        <taxon>Marasmiineae</taxon>
        <taxon>Mycenaceae</taxon>
        <taxon>Favolaschia</taxon>
    </lineage>
</organism>
<comment type="function">
    <text evidence="6 9">Involved in protein N-glycosylation. Essential for the second step of the dolichol-linked oligosaccharide pathway.</text>
</comment>
<evidence type="ECO:0000256" key="1">
    <source>
        <dbReference type="ARBA" id="ARBA00011198"/>
    </source>
</evidence>
<dbReference type="GO" id="GO:0030488">
    <property type="term" value="P:tRNA methylation"/>
    <property type="evidence" value="ECO:0007669"/>
    <property type="project" value="TreeGrafter"/>
</dbReference>
<dbReference type="Gene3D" id="3.40.50.2000">
    <property type="entry name" value="Glycogen Phosphorylase B"/>
    <property type="match status" value="1"/>
</dbReference>
<reference evidence="12 13" key="1">
    <citation type="journal article" date="2024" name="J Genomics">
        <title>Draft genome sequencing and assembly of Favolaschia claudopus CIRM-BRFM 2984 isolated from oak limbs.</title>
        <authorList>
            <person name="Navarro D."/>
            <person name="Drula E."/>
            <person name="Chaduli D."/>
            <person name="Cazenave R."/>
            <person name="Ahrendt S."/>
            <person name="Wang J."/>
            <person name="Lipzen A."/>
            <person name="Daum C."/>
            <person name="Barry K."/>
            <person name="Grigoriev I.V."/>
            <person name="Favel A."/>
            <person name="Rosso M.N."/>
            <person name="Martin F."/>
        </authorList>
    </citation>
    <scope>NUCLEOTIDE SEQUENCE [LARGE SCALE GENOMIC DNA]</scope>
    <source>
        <strain evidence="12 13">CIRM-BRFM 2984</strain>
    </source>
</reference>
<evidence type="ECO:0000256" key="2">
    <source>
        <dbReference type="ARBA" id="ARBA00012614"/>
    </source>
</evidence>